<evidence type="ECO:0000313" key="3">
    <source>
        <dbReference type="EMBL" id="KAK5954756.1"/>
    </source>
</evidence>
<feature type="compositionally biased region" description="Basic and acidic residues" evidence="1">
    <location>
        <begin position="190"/>
        <end position="213"/>
    </location>
</feature>
<keyword evidence="2" id="KW-0472">Membrane</keyword>
<protein>
    <recommendedName>
        <fullName evidence="5">MARVEL domain-containing protein</fullName>
    </recommendedName>
</protein>
<name>A0AAN8I8L1_9EURO</name>
<reference evidence="3 4" key="1">
    <citation type="submission" date="2022-12" db="EMBL/GenBank/DDBJ databases">
        <title>Genomic features and morphological characterization of a novel Knufia sp. strain isolated from spacecraft assembly facility.</title>
        <authorList>
            <person name="Teixeira M."/>
            <person name="Chander A.M."/>
            <person name="Stajich J.E."/>
            <person name="Venkateswaran K."/>
        </authorList>
    </citation>
    <scope>NUCLEOTIDE SEQUENCE [LARGE SCALE GENOMIC DNA]</scope>
    <source>
        <strain evidence="3 4">FJI-L2-BK-P2</strain>
    </source>
</reference>
<comment type="caution">
    <text evidence="3">The sequence shown here is derived from an EMBL/GenBank/DDBJ whole genome shotgun (WGS) entry which is preliminary data.</text>
</comment>
<dbReference type="Proteomes" id="UP001316803">
    <property type="component" value="Unassembled WGS sequence"/>
</dbReference>
<accession>A0AAN8I8L1</accession>
<evidence type="ECO:0000256" key="1">
    <source>
        <dbReference type="SAM" id="MobiDB-lite"/>
    </source>
</evidence>
<proteinExistence type="predicted"/>
<keyword evidence="2" id="KW-1133">Transmembrane helix</keyword>
<feature type="transmembrane region" description="Helical" evidence="2">
    <location>
        <begin position="132"/>
        <end position="152"/>
    </location>
</feature>
<feature type="region of interest" description="Disordered" evidence="1">
    <location>
        <begin position="235"/>
        <end position="268"/>
    </location>
</feature>
<evidence type="ECO:0008006" key="5">
    <source>
        <dbReference type="Google" id="ProtNLM"/>
    </source>
</evidence>
<keyword evidence="4" id="KW-1185">Reference proteome</keyword>
<feature type="transmembrane region" description="Helical" evidence="2">
    <location>
        <begin position="84"/>
        <end position="102"/>
    </location>
</feature>
<sequence length="268" mass="28513">MRIELDKQGRLKQWIYIASSGVLFITWVLSLAALTQKGGVDGRLGWVFGLCFLTIPLLIYQSLTPTWSRTARFSHPTAHSTLDILLVLLWSSAWISLASYVLSGKGKGDIPDATGCGNFAHGSASKCQISEADIVFCVVLSLCFVGSSWFSFGGLMEYRRRGVSPATAYAGTGKQEGGTGYKETEDDEAFDSRLDVESHGRESGYGHSLEDARVQGGAPTMNGGYGGLGVLQPYGGYESVPNPGGEGETEYSGGRPTSFGGPLGGSRL</sequence>
<evidence type="ECO:0000313" key="4">
    <source>
        <dbReference type="Proteomes" id="UP001316803"/>
    </source>
</evidence>
<feature type="transmembrane region" description="Helical" evidence="2">
    <location>
        <begin position="14"/>
        <end position="34"/>
    </location>
</feature>
<keyword evidence="2" id="KW-0812">Transmembrane</keyword>
<dbReference type="PANTHER" id="PTHR37451:SF3">
    <property type="entry name" value="MARVEL DOMAIN-CONTAINING PROTEIN"/>
    <property type="match status" value="1"/>
</dbReference>
<dbReference type="EMBL" id="JAKLMC020000008">
    <property type="protein sequence ID" value="KAK5954756.1"/>
    <property type="molecule type" value="Genomic_DNA"/>
</dbReference>
<feature type="region of interest" description="Disordered" evidence="1">
    <location>
        <begin position="168"/>
        <end position="220"/>
    </location>
</feature>
<dbReference type="PANTHER" id="PTHR37451">
    <property type="entry name" value="MARVEL DOMAIN"/>
    <property type="match status" value="1"/>
</dbReference>
<organism evidence="3 4">
    <name type="scientific">Knufia fluminis</name>
    <dbReference type="NCBI Taxonomy" id="191047"/>
    <lineage>
        <taxon>Eukaryota</taxon>
        <taxon>Fungi</taxon>
        <taxon>Dikarya</taxon>
        <taxon>Ascomycota</taxon>
        <taxon>Pezizomycotina</taxon>
        <taxon>Eurotiomycetes</taxon>
        <taxon>Chaetothyriomycetidae</taxon>
        <taxon>Chaetothyriales</taxon>
        <taxon>Trichomeriaceae</taxon>
        <taxon>Knufia</taxon>
    </lineage>
</organism>
<feature type="transmembrane region" description="Helical" evidence="2">
    <location>
        <begin position="46"/>
        <end position="63"/>
    </location>
</feature>
<gene>
    <name evidence="3" type="ORF">OHC33_004481</name>
</gene>
<evidence type="ECO:0000256" key="2">
    <source>
        <dbReference type="SAM" id="Phobius"/>
    </source>
</evidence>
<dbReference type="AlphaFoldDB" id="A0AAN8I8L1"/>